<dbReference type="GO" id="GO:0005524">
    <property type="term" value="F:ATP binding"/>
    <property type="evidence" value="ECO:0007669"/>
    <property type="project" value="UniProtKB-KW"/>
</dbReference>
<feature type="domain" description="AMP-dependent synthetase/ligase" evidence="6">
    <location>
        <begin position="58"/>
        <end position="410"/>
    </location>
</feature>
<keyword evidence="9" id="KW-1185">Reference proteome</keyword>
<dbReference type="Gene3D" id="3.40.50.12780">
    <property type="entry name" value="N-terminal domain of ligase-like"/>
    <property type="match status" value="1"/>
</dbReference>
<evidence type="ECO:0000256" key="2">
    <source>
        <dbReference type="ARBA" id="ARBA00022598"/>
    </source>
</evidence>
<dbReference type="Gene3D" id="3.30.300.30">
    <property type="match status" value="1"/>
</dbReference>
<dbReference type="PANTHER" id="PTHR43605:SF10">
    <property type="entry name" value="ACYL-COA SYNTHETASE MEDIUM CHAIN FAMILY MEMBER 3"/>
    <property type="match status" value="1"/>
</dbReference>
<keyword evidence="2" id="KW-0436">Ligase</keyword>
<dbReference type="EMBL" id="PVNH01000010">
    <property type="protein sequence ID" value="PRX45151.1"/>
    <property type="molecule type" value="Genomic_DNA"/>
</dbReference>
<dbReference type="AlphaFoldDB" id="A0A2T0LPG6"/>
<proteinExistence type="inferred from homology"/>
<gene>
    <name evidence="8" type="ORF">B0I33_110251</name>
</gene>
<dbReference type="FunFam" id="3.30.300.30:FF:000028">
    <property type="entry name" value="AMP-dependent synthetase"/>
    <property type="match status" value="1"/>
</dbReference>
<dbReference type="InterPro" id="IPR045851">
    <property type="entry name" value="AMP-bd_C_sf"/>
</dbReference>
<keyword evidence="4" id="KW-0067">ATP-binding</keyword>
<evidence type="ECO:0000256" key="5">
    <source>
        <dbReference type="SAM" id="MobiDB-lite"/>
    </source>
</evidence>
<dbReference type="GO" id="GO:0006637">
    <property type="term" value="P:acyl-CoA metabolic process"/>
    <property type="evidence" value="ECO:0007669"/>
    <property type="project" value="TreeGrafter"/>
</dbReference>
<organism evidence="8 9">
    <name type="scientific">Prauserella shujinwangii</name>
    <dbReference type="NCBI Taxonomy" id="1453103"/>
    <lineage>
        <taxon>Bacteria</taxon>
        <taxon>Bacillati</taxon>
        <taxon>Actinomycetota</taxon>
        <taxon>Actinomycetes</taxon>
        <taxon>Pseudonocardiales</taxon>
        <taxon>Pseudonocardiaceae</taxon>
        <taxon>Prauserella</taxon>
    </lineage>
</organism>
<dbReference type="GO" id="GO:0015645">
    <property type="term" value="F:fatty acid ligase activity"/>
    <property type="evidence" value="ECO:0007669"/>
    <property type="project" value="TreeGrafter"/>
</dbReference>
<accession>A0A2T0LPG6</accession>
<comment type="caution">
    <text evidence="8">The sequence shown here is derived from an EMBL/GenBank/DDBJ whole genome shotgun (WGS) entry which is preliminary data.</text>
</comment>
<evidence type="ECO:0000256" key="1">
    <source>
        <dbReference type="ARBA" id="ARBA00006432"/>
    </source>
</evidence>
<dbReference type="PANTHER" id="PTHR43605">
    <property type="entry name" value="ACYL-COENZYME A SYNTHETASE"/>
    <property type="match status" value="1"/>
</dbReference>
<evidence type="ECO:0000256" key="4">
    <source>
        <dbReference type="ARBA" id="ARBA00022840"/>
    </source>
</evidence>
<dbReference type="Proteomes" id="UP000238362">
    <property type="component" value="Unassembled WGS sequence"/>
</dbReference>
<dbReference type="Pfam" id="PF00501">
    <property type="entry name" value="AMP-binding"/>
    <property type="match status" value="1"/>
</dbReference>
<dbReference type="InterPro" id="IPR042099">
    <property type="entry name" value="ANL_N_sf"/>
</dbReference>
<dbReference type="InterPro" id="IPR000873">
    <property type="entry name" value="AMP-dep_synth/lig_dom"/>
</dbReference>
<dbReference type="GO" id="GO:0006633">
    <property type="term" value="P:fatty acid biosynthetic process"/>
    <property type="evidence" value="ECO:0007669"/>
    <property type="project" value="TreeGrafter"/>
</dbReference>
<evidence type="ECO:0000259" key="6">
    <source>
        <dbReference type="Pfam" id="PF00501"/>
    </source>
</evidence>
<keyword evidence="3" id="KW-0547">Nucleotide-binding</keyword>
<protein>
    <submittedName>
        <fullName evidence="8">Acetyl-CoA synthetase</fullName>
    </submittedName>
</protein>
<name>A0A2T0LPG6_9PSEU</name>
<evidence type="ECO:0000313" key="8">
    <source>
        <dbReference type="EMBL" id="PRX45151.1"/>
    </source>
</evidence>
<dbReference type="OrthoDB" id="9803968at2"/>
<dbReference type="Pfam" id="PF13193">
    <property type="entry name" value="AMP-binding_C"/>
    <property type="match status" value="1"/>
</dbReference>
<evidence type="ECO:0000313" key="9">
    <source>
        <dbReference type="Proteomes" id="UP000238362"/>
    </source>
</evidence>
<comment type="similarity">
    <text evidence="1">Belongs to the ATP-dependent AMP-binding enzyme family.</text>
</comment>
<feature type="domain" description="AMP-binding enzyme C-terminal" evidence="7">
    <location>
        <begin position="461"/>
        <end position="538"/>
    </location>
</feature>
<dbReference type="SUPFAM" id="SSF56801">
    <property type="entry name" value="Acetyl-CoA synthetase-like"/>
    <property type="match status" value="1"/>
</dbReference>
<feature type="region of interest" description="Disordered" evidence="5">
    <location>
        <begin position="547"/>
        <end position="570"/>
    </location>
</feature>
<dbReference type="InterPro" id="IPR051087">
    <property type="entry name" value="Mitochondrial_ACSM"/>
</dbReference>
<dbReference type="GO" id="GO:0016405">
    <property type="term" value="F:CoA-ligase activity"/>
    <property type="evidence" value="ECO:0007669"/>
    <property type="project" value="UniProtKB-ARBA"/>
</dbReference>
<dbReference type="RefSeq" id="WP_106181082.1">
    <property type="nucleotide sequence ID" value="NZ_PVNH01000010.1"/>
</dbReference>
<evidence type="ECO:0000256" key="3">
    <source>
        <dbReference type="ARBA" id="ARBA00022741"/>
    </source>
</evidence>
<reference evidence="8 9" key="1">
    <citation type="submission" date="2018-03" db="EMBL/GenBank/DDBJ databases">
        <title>Genomic Encyclopedia of Type Strains, Phase III (KMG-III): the genomes of soil and plant-associated and newly described type strains.</title>
        <authorList>
            <person name="Whitman W."/>
        </authorList>
    </citation>
    <scope>NUCLEOTIDE SEQUENCE [LARGE SCALE GENOMIC DNA]</scope>
    <source>
        <strain evidence="8 9">CGMCC 4.7125</strain>
    </source>
</reference>
<sequence length="570" mass="62772">MSNGATDVHGQFRAARDYLLAHREDYDTAYANFAWPEFTEFNWALDWFDRIAADPANAERPALWIVEEDGSENRWTFPEMSRRSAQVANWLREQGVRRGDRLILMLGNQGELWETILAAIKLGAVIIPASTLLGPADLRDRVERGDARHVVVRSADAGKFADVPGDYTRIVAGDPVDGWRSFADAYSAAEDFTPDGPTAADDPLLLYFTSGTTAKPKLVQHTHTSYPVGHLSTMYWIGLEPGDVHLNISSPGWAKHAWSNVFAPWNAEATVFLYNYSRFDPAALMAQLDRCGVTSFCAPPTVWRMLIQADLGALRTPPRKVVGAGEPLNPEVIEQIGKAWGVTIRDGFGQTETSVQIANTPGQHVKPGSMGRAVPGFTVTLLDPLTGQPADEGEICLDLSRRPTGLMVGYTDDEERTAAAFAGGYYHTGDVGSIDENGYITYVGRTDDVFKASDYRISPFELESVLLEHEAVAEAAVVPAPDPIRLAVPKAYVVLTSGHEPDAGTAESILRFCREHLAPYKRIRRLEFAELPKTISGKIRRVELRGKEEAAGETRQPAEFREEDFPALKG</sequence>
<evidence type="ECO:0000259" key="7">
    <source>
        <dbReference type="Pfam" id="PF13193"/>
    </source>
</evidence>
<dbReference type="InterPro" id="IPR025110">
    <property type="entry name" value="AMP-bd_C"/>
</dbReference>
<dbReference type="GO" id="GO:0004321">
    <property type="term" value="F:fatty-acyl-CoA synthase activity"/>
    <property type="evidence" value="ECO:0007669"/>
    <property type="project" value="TreeGrafter"/>
</dbReference>